<proteinExistence type="predicted"/>
<evidence type="ECO:0000256" key="1">
    <source>
        <dbReference type="SAM" id="SignalP"/>
    </source>
</evidence>
<sequence length="100" mass="10061">MQYSKLIAIFAISATAAAVPTGNPSAGTCNGAPGNSYCCNTKNQLPLLDLIPIDLLSGILDNLNCNINVGGGICNGGSAYCCNQNSNGGLLNLNTCGPIV</sequence>
<protein>
    <recommendedName>
        <fullName evidence="4">Hydrophobin</fullName>
    </recommendedName>
</protein>
<feature type="signal peptide" evidence="1">
    <location>
        <begin position="1"/>
        <end position="18"/>
    </location>
</feature>
<evidence type="ECO:0000313" key="3">
    <source>
        <dbReference type="Proteomes" id="UP000801428"/>
    </source>
</evidence>
<feature type="chain" id="PRO_5040487185" description="Hydrophobin" evidence="1">
    <location>
        <begin position="19"/>
        <end position="100"/>
    </location>
</feature>
<comment type="caution">
    <text evidence="2">The sequence shown here is derived from an EMBL/GenBank/DDBJ whole genome shotgun (WGS) entry which is preliminary data.</text>
</comment>
<dbReference type="AlphaFoldDB" id="A0A9P4T5V0"/>
<name>A0A9P4T5V0_CURKU</name>
<dbReference type="EMBL" id="SWKU01000030">
    <property type="protein sequence ID" value="KAF2995797.1"/>
    <property type="molecule type" value="Genomic_DNA"/>
</dbReference>
<reference evidence="2" key="1">
    <citation type="submission" date="2019-04" db="EMBL/GenBank/DDBJ databases">
        <title>Sequencing of skin fungus with MAO and IRED activity.</title>
        <authorList>
            <person name="Marsaioli A.J."/>
            <person name="Bonatto J.M.C."/>
            <person name="Reis Junior O."/>
        </authorList>
    </citation>
    <scope>NUCLEOTIDE SEQUENCE</scope>
    <source>
        <strain evidence="2">30M1</strain>
    </source>
</reference>
<evidence type="ECO:0008006" key="4">
    <source>
        <dbReference type="Google" id="ProtNLM"/>
    </source>
</evidence>
<accession>A0A9P4T5V0</accession>
<dbReference type="Proteomes" id="UP000801428">
    <property type="component" value="Unassembled WGS sequence"/>
</dbReference>
<keyword evidence="3" id="KW-1185">Reference proteome</keyword>
<keyword evidence="1" id="KW-0732">Signal</keyword>
<gene>
    <name evidence="2" type="ORF">E8E13_000143</name>
</gene>
<organism evidence="2 3">
    <name type="scientific">Curvularia kusanoi</name>
    <name type="common">Cochliobolus kusanoi</name>
    <dbReference type="NCBI Taxonomy" id="90978"/>
    <lineage>
        <taxon>Eukaryota</taxon>
        <taxon>Fungi</taxon>
        <taxon>Dikarya</taxon>
        <taxon>Ascomycota</taxon>
        <taxon>Pezizomycotina</taxon>
        <taxon>Dothideomycetes</taxon>
        <taxon>Pleosporomycetidae</taxon>
        <taxon>Pleosporales</taxon>
        <taxon>Pleosporineae</taxon>
        <taxon>Pleosporaceae</taxon>
        <taxon>Curvularia</taxon>
    </lineage>
</organism>
<evidence type="ECO:0000313" key="2">
    <source>
        <dbReference type="EMBL" id="KAF2995797.1"/>
    </source>
</evidence>